<proteinExistence type="predicted"/>
<accession>A0A8S5UW33</accession>
<reference evidence="1" key="1">
    <citation type="journal article" date="2021" name="Proc. Natl. Acad. Sci. U.S.A.">
        <title>A Catalog of Tens of Thousands of Viruses from Human Metagenomes Reveals Hidden Associations with Chronic Diseases.</title>
        <authorList>
            <person name="Tisza M.J."/>
            <person name="Buck C.B."/>
        </authorList>
    </citation>
    <scope>NUCLEOTIDE SEQUENCE</scope>
    <source>
        <strain evidence="1">CtOza1</strain>
    </source>
</reference>
<evidence type="ECO:0000313" key="1">
    <source>
        <dbReference type="EMBL" id="DAF98651.1"/>
    </source>
</evidence>
<dbReference type="EMBL" id="BK016152">
    <property type="protein sequence ID" value="DAF98651.1"/>
    <property type="molecule type" value="Genomic_DNA"/>
</dbReference>
<protein>
    <submittedName>
        <fullName evidence="1">Uncharacterized protein</fullName>
    </submittedName>
</protein>
<name>A0A8S5UW33_9CAUD</name>
<organism evidence="1">
    <name type="scientific">Peduovirinae sp. ctOza1</name>
    <dbReference type="NCBI Taxonomy" id="2825095"/>
    <lineage>
        <taxon>Viruses</taxon>
        <taxon>Duplodnaviria</taxon>
        <taxon>Heunggongvirae</taxon>
        <taxon>Uroviricota</taxon>
        <taxon>Caudoviricetes</taxon>
        <taxon>Peduoviridae</taxon>
    </lineage>
</organism>
<sequence length="29" mass="2899">MIPGGSFAPRPASNGGLLLMSCSCMKTTA</sequence>